<gene>
    <name evidence="3" type="ORF">LY79DRAFT_563736</name>
</gene>
<accession>A0AAD8PST6</accession>
<feature type="transmembrane region" description="Helical" evidence="2">
    <location>
        <begin position="54"/>
        <end position="73"/>
    </location>
</feature>
<protein>
    <submittedName>
        <fullName evidence="3">Uncharacterized protein</fullName>
    </submittedName>
</protein>
<dbReference type="EMBL" id="JAHLJV010000064">
    <property type="protein sequence ID" value="KAK1579582.1"/>
    <property type="molecule type" value="Genomic_DNA"/>
</dbReference>
<feature type="transmembrane region" description="Helical" evidence="2">
    <location>
        <begin position="381"/>
        <end position="398"/>
    </location>
</feature>
<dbReference type="RefSeq" id="XP_060410701.1">
    <property type="nucleotide sequence ID" value="XM_060558590.1"/>
</dbReference>
<feature type="transmembrane region" description="Helical" evidence="2">
    <location>
        <begin position="243"/>
        <end position="268"/>
    </location>
</feature>
<dbReference type="Proteomes" id="UP001230504">
    <property type="component" value="Unassembled WGS sequence"/>
</dbReference>
<sequence>MEECSSVDYLGSLVTLCNTDKYQSICINDRKGHSSCNVTLGDTFSVAGDLQHFFLPYGTVAWISNVIGIWIWVCLINGKAPLNPNRAIKYKAFVYTGGIVDMLFLVLTAIVRVPQLKDRNLKLIAIGHVVAVVIIRSIGLLVISEKNPTDHKEPEKQGDEDEETRAEDFTEMTNNYKVTPQPSAELTRSTSSGSSVVSVSEKTSILEQITSNIPGIHRVETPSTSVEASTEAPKKEQTAAGGLWSLFLGIIAFSPGHVMMFCGGIGIAKQIFATHTNTDTRQQREVRDVYILFATITGIVIIGSIVGVVTNVFVTATQLPHHESADHEAAGRRRAAETQTVREAFFLGALILSCLLSLWCQYFVLAAAARDTHGIVHIGQTSNLSLVYLILSNLLLFAH</sequence>
<keyword evidence="2" id="KW-0812">Transmembrane</keyword>
<keyword evidence="4" id="KW-1185">Reference proteome</keyword>
<feature type="transmembrane region" description="Helical" evidence="2">
    <location>
        <begin position="93"/>
        <end position="111"/>
    </location>
</feature>
<dbReference type="AlphaFoldDB" id="A0AAD8PST6"/>
<evidence type="ECO:0000313" key="3">
    <source>
        <dbReference type="EMBL" id="KAK1579582.1"/>
    </source>
</evidence>
<feature type="transmembrane region" description="Helical" evidence="2">
    <location>
        <begin position="344"/>
        <end position="369"/>
    </location>
</feature>
<proteinExistence type="predicted"/>
<comment type="caution">
    <text evidence="3">The sequence shown here is derived from an EMBL/GenBank/DDBJ whole genome shotgun (WGS) entry which is preliminary data.</text>
</comment>
<evidence type="ECO:0000256" key="2">
    <source>
        <dbReference type="SAM" id="Phobius"/>
    </source>
</evidence>
<feature type="transmembrane region" description="Helical" evidence="2">
    <location>
        <begin position="123"/>
        <end position="143"/>
    </location>
</feature>
<feature type="compositionally biased region" description="Basic and acidic residues" evidence="1">
    <location>
        <begin position="148"/>
        <end position="157"/>
    </location>
</feature>
<evidence type="ECO:0000256" key="1">
    <source>
        <dbReference type="SAM" id="MobiDB-lite"/>
    </source>
</evidence>
<reference evidence="3" key="1">
    <citation type="submission" date="2021-06" db="EMBL/GenBank/DDBJ databases">
        <title>Comparative genomics, transcriptomics and evolutionary studies reveal genomic signatures of adaptation to plant cell wall in hemibiotrophic fungi.</title>
        <authorList>
            <consortium name="DOE Joint Genome Institute"/>
            <person name="Baroncelli R."/>
            <person name="Diaz J.F."/>
            <person name="Benocci T."/>
            <person name="Peng M."/>
            <person name="Battaglia E."/>
            <person name="Haridas S."/>
            <person name="Andreopoulos W."/>
            <person name="Labutti K."/>
            <person name="Pangilinan J."/>
            <person name="Floch G.L."/>
            <person name="Makela M.R."/>
            <person name="Henrissat B."/>
            <person name="Grigoriev I.V."/>
            <person name="Crouch J.A."/>
            <person name="De Vries R.P."/>
            <person name="Sukno S.A."/>
            <person name="Thon M.R."/>
        </authorList>
    </citation>
    <scope>NUCLEOTIDE SEQUENCE</scope>
    <source>
        <strain evidence="3">CBS 125086</strain>
    </source>
</reference>
<feature type="region of interest" description="Disordered" evidence="1">
    <location>
        <begin position="148"/>
        <end position="171"/>
    </location>
</feature>
<evidence type="ECO:0000313" key="4">
    <source>
        <dbReference type="Proteomes" id="UP001230504"/>
    </source>
</evidence>
<feature type="transmembrane region" description="Helical" evidence="2">
    <location>
        <begin position="289"/>
        <end position="314"/>
    </location>
</feature>
<dbReference type="GeneID" id="85442830"/>
<organism evidence="3 4">
    <name type="scientific">Colletotrichum navitas</name>
    <dbReference type="NCBI Taxonomy" id="681940"/>
    <lineage>
        <taxon>Eukaryota</taxon>
        <taxon>Fungi</taxon>
        <taxon>Dikarya</taxon>
        <taxon>Ascomycota</taxon>
        <taxon>Pezizomycotina</taxon>
        <taxon>Sordariomycetes</taxon>
        <taxon>Hypocreomycetidae</taxon>
        <taxon>Glomerellales</taxon>
        <taxon>Glomerellaceae</taxon>
        <taxon>Colletotrichum</taxon>
        <taxon>Colletotrichum graminicola species complex</taxon>
    </lineage>
</organism>
<keyword evidence="2" id="KW-1133">Transmembrane helix</keyword>
<keyword evidence="2" id="KW-0472">Membrane</keyword>
<name>A0AAD8PST6_9PEZI</name>